<dbReference type="InterPro" id="IPR042201">
    <property type="entry name" value="FH2_Formin_sf"/>
</dbReference>
<dbReference type="Pfam" id="PF02181">
    <property type="entry name" value="FH2"/>
    <property type="match status" value="1"/>
</dbReference>
<feature type="compositionally biased region" description="Polar residues" evidence="2">
    <location>
        <begin position="451"/>
        <end position="464"/>
    </location>
</feature>
<feature type="compositionally biased region" description="Basic and acidic residues" evidence="2">
    <location>
        <begin position="772"/>
        <end position="784"/>
    </location>
</feature>
<gene>
    <name evidence="4" type="ORF">MATL_G00122040</name>
</gene>
<evidence type="ECO:0000256" key="1">
    <source>
        <dbReference type="SAM" id="Coils"/>
    </source>
</evidence>
<dbReference type="OrthoDB" id="26518at2759"/>
<dbReference type="PROSITE" id="PS51444">
    <property type="entry name" value="FH2"/>
    <property type="match status" value="1"/>
</dbReference>
<dbReference type="Proteomes" id="UP001046870">
    <property type="component" value="Chromosome 9"/>
</dbReference>
<evidence type="ECO:0000259" key="3">
    <source>
        <dbReference type="PROSITE" id="PS51444"/>
    </source>
</evidence>
<feature type="compositionally biased region" description="Polar residues" evidence="2">
    <location>
        <begin position="559"/>
        <end position="568"/>
    </location>
</feature>
<feature type="coiled-coil region" evidence="1">
    <location>
        <begin position="275"/>
        <end position="330"/>
    </location>
</feature>
<feature type="compositionally biased region" description="Polar residues" evidence="2">
    <location>
        <begin position="683"/>
        <end position="697"/>
    </location>
</feature>
<keyword evidence="5" id="KW-1185">Reference proteome</keyword>
<comment type="caution">
    <text evidence="4">The sequence shown here is derived from an EMBL/GenBank/DDBJ whole genome shotgun (WGS) entry which is preliminary data.</text>
</comment>
<reference evidence="4" key="1">
    <citation type="submission" date="2021-01" db="EMBL/GenBank/DDBJ databases">
        <authorList>
            <person name="Zahm M."/>
            <person name="Roques C."/>
            <person name="Cabau C."/>
            <person name="Klopp C."/>
            <person name="Donnadieu C."/>
            <person name="Jouanno E."/>
            <person name="Lampietro C."/>
            <person name="Louis A."/>
            <person name="Herpin A."/>
            <person name="Echchiki A."/>
            <person name="Berthelot C."/>
            <person name="Parey E."/>
            <person name="Roest-Crollius H."/>
            <person name="Braasch I."/>
            <person name="Postlethwait J."/>
            <person name="Bobe J."/>
            <person name="Montfort J."/>
            <person name="Bouchez O."/>
            <person name="Begum T."/>
            <person name="Mejri S."/>
            <person name="Adams A."/>
            <person name="Chen W.-J."/>
            <person name="Guiguen Y."/>
        </authorList>
    </citation>
    <scope>NUCLEOTIDE SEQUENCE</scope>
    <source>
        <strain evidence="4">YG-15Mar2019-1</strain>
        <tissue evidence="4">Brain</tissue>
    </source>
</reference>
<evidence type="ECO:0000256" key="2">
    <source>
        <dbReference type="SAM" id="MobiDB-lite"/>
    </source>
</evidence>
<dbReference type="Gene3D" id="1.20.58.2220">
    <property type="entry name" value="Formin, FH2 domain"/>
    <property type="match status" value="1"/>
</dbReference>
<dbReference type="InterPro" id="IPR015425">
    <property type="entry name" value="FH2_Formin"/>
</dbReference>
<sequence>MRNFNWDTIPRQSVLGKRNIWTVQKPKEEFELDTKRMEELFSQGEKNPLQKQTAVRKSMRGLPASAPGGELVSILSSKKNMNVGIFLKQFKRPVREMVEDIRLGNGEPFGTGKLKELCKLLPEEGEVKQLLAFKGDQSLLSEADLFMVLLVKVPSYEERLRSLVLREEFFPFIDEMKQSIATMTAAAKELLDCDDLHSVIRLVLKTGNYMNAGGYAGSAIGFRMASLLKLVDTKANKPGMNLMHYVVMQAQRTDAALLHFPDQLQHIGAAARIHKQEVETEFQREKKKVEDAKADASKQKDLEAQMEAFLKSAESELAEVEASLQTLNSVSRSVAEYFCEDPNLFKLDECCSIFHSFCEKFMRAIQENRNRELAEVKRRQRERLQNATKRRSTATCSVRDKDMEGVALESFLQKFLNSRGSRRRTGTPSPTSGSLVEITIKENAPAEEQENPSTDAEVQENECNSAAEPTGSRQQDEEAQPPDKGERRESVGQEGALPDNQLDTLKGQDQRNEEQRPISNSSSLSTSRHASVKNEEEEEAQNEEEAQKLREVSRKVLMYQSSRSSVSSGEHPVDLPRSPKGSVASPRRRRFPEDENALPSEASGDVAPRTILSPRHSPLFTPNSLTRRHTLSIPPSAARGDSDEDELWMLPKSPSRRAPPLVITGKMKSVDCCPMSPKREGVHNQSAKPSPNPSEVSQKPKGLSVRPSNITNRAGPPTGSGLQDESSPGRRPSHKPQAELERDEGTLESVPSFRLGSIFQRRYNQRPTARPSKPEEKPRPEKQETSVFFSFFRRWSEKTRPNNELDSRGTDS</sequence>
<dbReference type="EMBL" id="JAFDVH010000009">
    <property type="protein sequence ID" value="KAG7471217.1"/>
    <property type="molecule type" value="Genomic_DNA"/>
</dbReference>
<feature type="compositionally biased region" description="Basic and acidic residues" evidence="2">
    <location>
        <begin position="481"/>
        <end position="491"/>
    </location>
</feature>
<accession>A0A9D3PZY4</accession>
<feature type="coiled-coil region" evidence="1">
    <location>
        <begin position="362"/>
        <end position="390"/>
    </location>
</feature>
<feature type="domain" description="FH2" evidence="3">
    <location>
        <begin position="1"/>
        <end position="387"/>
    </location>
</feature>
<dbReference type="AlphaFoldDB" id="A0A9D3PZY4"/>
<feature type="compositionally biased region" description="Basic and acidic residues" evidence="2">
    <location>
        <begin position="545"/>
        <end position="554"/>
    </location>
</feature>
<keyword evidence="1" id="KW-0175">Coiled coil</keyword>
<organism evidence="4 5">
    <name type="scientific">Megalops atlanticus</name>
    <name type="common">Tarpon</name>
    <name type="synonym">Clupea gigantea</name>
    <dbReference type="NCBI Taxonomy" id="7932"/>
    <lineage>
        <taxon>Eukaryota</taxon>
        <taxon>Metazoa</taxon>
        <taxon>Chordata</taxon>
        <taxon>Craniata</taxon>
        <taxon>Vertebrata</taxon>
        <taxon>Euteleostomi</taxon>
        <taxon>Actinopterygii</taxon>
        <taxon>Neopterygii</taxon>
        <taxon>Teleostei</taxon>
        <taxon>Elopiformes</taxon>
        <taxon>Megalopidae</taxon>
        <taxon>Megalops</taxon>
    </lineage>
</organism>
<feature type="compositionally biased region" description="Basic and acidic residues" evidence="2">
    <location>
        <begin position="736"/>
        <end position="745"/>
    </location>
</feature>
<dbReference type="PANTHER" id="PTHR46345">
    <property type="entry name" value="INVERTED FORMIN-2"/>
    <property type="match status" value="1"/>
</dbReference>
<dbReference type="PANTHER" id="PTHR46345:SF7">
    <property type="entry name" value="FH2 DOMAIN CONTAINING 3-RELATED"/>
    <property type="match status" value="1"/>
</dbReference>
<feature type="compositionally biased region" description="Acidic residues" evidence="2">
    <location>
        <begin position="535"/>
        <end position="544"/>
    </location>
</feature>
<protein>
    <recommendedName>
        <fullName evidence="3">FH2 domain-containing protein</fullName>
    </recommendedName>
</protein>
<feature type="compositionally biased region" description="Polar residues" evidence="2">
    <location>
        <begin position="517"/>
        <end position="529"/>
    </location>
</feature>
<proteinExistence type="predicted"/>
<evidence type="ECO:0000313" key="4">
    <source>
        <dbReference type="EMBL" id="KAG7471217.1"/>
    </source>
</evidence>
<feature type="region of interest" description="Disordered" evidence="2">
    <location>
        <begin position="443"/>
        <end position="787"/>
    </location>
</feature>
<feature type="compositionally biased region" description="Basic and acidic residues" evidence="2">
    <location>
        <begin position="506"/>
        <end position="516"/>
    </location>
</feature>
<evidence type="ECO:0000313" key="5">
    <source>
        <dbReference type="Proteomes" id="UP001046870"/>
    </source>
</evidence>
<dbReference type="SUPFAM" id="SSF101447">
    <property type="entry name" value="Formin homology 2 domain (FH2 domain)"/>
    <property type="match status" value="1"/>
</dbReference>
<dbReference type="SMART" id="SM00498">
    <property type="entry name" value="FH2"/>
    <property type="match status" value="1"/>
</dbReference>
<name>A0A9D3PZY4_MEGAT</name>